<evidence type="ECO:0000256" key="2">
    <source>
        <dbReference type="ARBA" id="ARBA00003690"/>
    </source>
</evidence>
<evidence type="ECO:0000256" key="13">
    <source>
        <dbReference type="ARBA" id="ARBA00023136"/>
    </source>
</evidence>
<evidence type="ECO:0000256" key="5">
    <source>
        <dbReference type="ARBA" id="ARBA00010617"/>
    </source>
</evidence>
<dbReference type="InterPro" id="IPR002403">
    <property type="entry name" value="Cyt_P450_E_grp-IV"/>
</dbReference>
<evidence type="ECO:0000256" key="6">
    <source>
        <dbReference type="ARBA" id="ARBA00022617"/>
    </source>
</evidence>
<evidence type="ECO:0000313" key="15">
    <source>
        <dbReference type="EMBL" id="KAH8008951.1"/>
    </source>
</evidence>
<keyword evidence="7 14" id="KW-0479">Metal-binding</keyword>
<keyword evidence="6 14" id="KW-0349">Heme</keyword>
<dbReference type="AlphaFoldDB" id="A0A9J6D528"/>
<protein>
    <recommendedName>
        <fullName evidence="17">Cytochrome</fullName>
    </recommendedName>
</protein>
<keyword evidence="11 14" id="KW-0408">Iron</keyword>
<evidence type="ECO:0000256" key="14">
    <source>
        <dbReference type="PIRSR" id="PIRSR602403-1"/>
    </source>
</evidence>
<evidence type="ECO:0008006" key="17">
    <source>
        <dbReference type="Google" id="ProtNLM"/>
    </source>
</evidence>
<dbReference type="Pfam" id="PF00067">
    <property type="entry name" value="p450"/>
    <property type="match status" value="1"/>
</dbReference>
<comment type="caution">
    <text evidence="15">The sequence shown here is derived from an EMBL/GenBank/DDBJ whole genome shotgun (WGS) entry which is preliminary data.</text>
</comment>
<organism evidence="15 16">
    <name type="scientific">Rhipicephalus microplus</name>
    <name type="common">Cattle tick</name>
    <name type="synonym">Boophilus microplus</name>
    <dbReference type="NCBI Taxonomy" id="6941"/>
    <lineage>
        <taxon>Eukaryota</taxon>
        <taxon>Metazoa</taxon>
        <taxon>Ecdysozoa</taxon>
        <taxon>Arthropoda</taxon>
        <taxon>Chelicerata</taxon>
        <taxon>Arachnida</taxon>
        <taxon>Acari</taxon>
        <taxon>Parasitiformes</taxon>
        <taxon>Ixodida</taxon>
        <taxon>Ixodoidea</taxon>
        <taxon>Ixodidae</taxon>
        <taxon>Rhipicephalinae</taxon>
        <taxon>Rhipicephalus</taxon>
        <taxon>Boophilus</taxon>
    </lineage>
</organism>
<evidence type="ECO:0000256" key="11">
    <source>
        <dbReference type="ARBA" id="ARBA00023004"/>
    </source>
</evidence>
<dbReference type="GO" id="GO:0016705">
    <property type="term" value="F:oxidoreductase activity, acting on paired donors, with incorporation or reduction of molecular oxygen"/>
    <property type="evidence" value="ECO:0007669"/>
    <property type="project" value="InterPro"/>
</dbReference>
<reference evidence="15" key="2">
    <citation type="submission" date="2021-09" db="EMBL/GenBank/DDBJ databases">
        <authorList>
            <person name="Jia N."/>
            <person name="Wang J."/>
            <person name="Shi W."/>
            <person name="Du L."/>
            <person name="Sun Y."/>
            <person name="Zhan W."/>
            <person name="Jiang J."/>
            <person name="Wang Q."/>
            <person name="Zhang B."/>
            <person name="Ji P."/>
            <person name="Sakyi L.B."/>
            <person name="Cui X."/>
            <person name="Yuan T."/>
            <person name="Jiang B."/>
            <person name="Yang W."/>
            <person name="Lam T.T.-Y."/>
            <person name="Chang Q."/>
            <person name="Ding S."/>
            <person name="Wang X."/>
            <person name="Zhu J."/>
            <person name="Ruan X."/>
            <person name="Zhao L."/>
            <person name="Wei J."/>
            <person name="Que T."/>
            <person name="Du C."/>
            <person name="Cheng J."/>
            <person name="Dai P."/>
            <person name="Han X."/>
            <person name="Huang E."/>
            <person name="Gao Y."/>
            <person name="Liu J."/>
            <person name="Shao H."/>
            <person name="Ye R."/>
            <person name="Li L."/>
            <person name="Wei W."/>
            <person name="Wang X."/>
            <person name="Wang C."/>
            <person name="Huo Q."/>
            <person name="Li W."/>
            <person name="Guo W."/>
            <person name="Chen H."/>
            <person name="Chen S."/>
            <person name="Zhou L."/>
            <person name="Zhou L."/>
            <person name="Ni X."/>
            <person name="Tian J."/>
            <person name="Zhou Y."/>
            <person name="Sheng Y."/>
            <person name="Liu T."/>
            <person name="Pan Y."/>
            <person name="Xia L."/>
            <person name="Li J."/>
            <person name="Zhao F."/>
            <person name="Cao W."/>
        </authorList>
    </citation>
    <scope>NUCLEOTIDE SEQUENCE</scope>
    <source>
        <strain evidence="15">Rmic-2018</strain>
        <tissue evidence="15">Larvae</tissue>
    </source>
</reference>
<dbReference type="GO" id="GO:0020037">
    <property type="term" value="F:heme binding"/>
    <property type="evidence" value="ECO:0007669"/>
    <property type="project" value="InterPro"/>
</dbReference>
<comment type="cofactor">
    <cofactor evidence="1 14">
        <name>heme</name>
        <dbReference type="ChEBI" id="CHEBI:30413"/>
    </cofactor>
</comment>
<keyword evidence="16" id="KW-1185">Reference proteome</keyword>
<dbReference type="InterPro" id="IPR001128">
    <property type="entry name" value="Cyt_P450"/>
</dbReference>
<dbReference type="PANTHER" id="PTHR24292">
    <property type="entry name" value="CYTOCHROME P450"/>
    <property type="match status" value="1"/>
</dbReference>
<keyword evidence="9" id="KW-0492">Microsome</keyword>
<keyword evidence="8" id="KW-0256">Endoplasmic reticulum</keyword>
<comment type="function">
    <text evidence="2">May be involved in the metabolism of insect hormones and in the breakdown of synthetic insecticides.</text>
</comment>
<dbReference type="EMBL" id="JABSTU010000011">
    <property type="protein sequence ID" value="KAH8008951.1"/>
    <property type="molecule type" value="Genomic_DNA"/>
</dbReference>
<evidence type="ECO:0000256" key="10">
    <source>
        <dbReference type="ARBA" id="ARBA00023002"/>
    </source>
</evidence>
<dbReference type="Proteomes" id="UP000821866">
    <property type="component" value="Chromosome 9"/>
</dbReference>
<keyword evidence="13" id="KW-0472">Membrane</keyword>
<name>A0A9J6D528_RHIMP</name>
<evidence type="ECO:0000256" key="1">
    <source>
        <dbReference type="ARBA" id="ARBA00001971"/>
    </source>
</evidence>
<dbReference type="InterPro" id="IPR050476">
    <property type="entry name" value="Insect_CytP450_Detox"/>
</dbReference>
<evidence type="ECO:0000256" key="12">
    <source>
        <dbReference type="ARBA" id="ARBA00023033"/>
    </source>
</evidence>
<keyword evidence="12" id="KW-0503">Monooxygenase</keyword>
<reference evidence="15" key="1">
    <citation type="journal article" date="2020" name="Cell">
        <title>Large-Scale Comparative Analyses of Tick Genomes Elucidate Their Genetic Diversity and Vector Capacities.</title>
        <authorList>
            <consortium name="Tick Genome and Microbiome Consortium (TIGMIC)"/>
            <person name="Jia N."/>
            <person name="Wang J."/>
            <person name="Shi W."/>
            <person name="Du L."/>
            <person name="Sun Y."/>
            <person name="Zhan W."/>
            <person name="Jiang J.F."/>
            <person name="Wang Q."/>
            <person name="Zhang B."/>
            <person name="Ji P."/>
            <person name="Bell-Sakyi L."/>
            <person name="Cui X.M."/>
            <person name="Yuan T.T."/>
            <person name="Jiang B.G."/>
            <person name="Yang W.F."/>
            <person name="Lam T.T."/>
            <person name="Chang Q.C."/>
            <person name="Ding S.J."/>
            <person name="Wang X.J."/>
            <person name="Zhu J.G."/>
            <person name="Ruan X.D."/>
            <person name="Zhao L."/>
            <person name="Wei J.T."/>
            <person name="Ye R.Z."/>
            <person name="Que T.C."/>
            <person name="Du C.H."/>
            <person name="Zhou Y.H."/>
            <person name="Cheng J.X."/>
            <person name="Dai P.F."/>
            <person name="Guo W.B."/>
            <person name="Han X.H."/>
            <person name="Huang E.J."/>
            <person name="Li L.F."/>
            <person name="Wei W."/>
            <person name="Gao Y.C."/>
            <person name="Liu J.Z."/>
            <person name="Shao H.Z."/>
            <person name="Wang X."/>
            <person name="Wang C.C."/>
            <person name="Yang T.C."/>
            <person name="Huo Q.B."/>
            <person name="Li W."/>
            <person name="Chen H.Y."/>
            <person name="Chen S.E."/>
            <person name="Zhou L.G."/>
            <person name="Ni X.B."/>
            <person name="Tian J.H."/>
            <person name="Sheng Y."/>
            <person name="Liu T."/>
            <person name="Pan Y.S."/>
            <person name="Xia L.Y."/>
            <person name="Li J."/>
            <person name="Zhao F."/>
            <person name="Cao W.C."/>
        </authorList>
    </citation>
    <scope>NUCLEOTIDE SEQUENCE</scope>
    <source>
        <strain evidence="15">Rmic-2018</strain>
    </source>
</reference>
<comment type="similarity">
    <text evidence="5">Belongs to the cytochrome P450 family.</text>
</comment>
<dbReference type="PANTHER" id="PTHR24292:SF102">
    <property type="entry name" value="CYTOCHROME P450 FAMILY-RELATED"/>
    <property type="match status" value="1"/>
</dbReference>
<proteinExistence type="inferred from homology"/>
<evidence type="ECO:0000256" key="7">
    <source>
        <dbReference type="ARBA" id="ARBA00022723"/>
    </source>
</evidence>
<keyword evidence="10" id="KW-0560">Oxidoreductase</keyword>
<evidence type="ECO:0000313" key="16">
    <source>
        <dbReference type="Proteomes" id="UP000821866"/>
    </source>
</evidence>
<dbReference type="GO" id="GO:0005789">
    <property type="term" value="C:endoplasmic reticulum membrane"/>
    <property type="evidence" value="ECO:0007669"/>
    <property type="project" value="UniProtKB-SubCell"/>
</dbReference>
<dbReference type="Gene3D" id="1.10.630.10">
    <property type="entry name" value="Cytochrome P450"/>
    <property type="match status" value="1"/>
</dbReference>
<sequence length="181" mass="20328">MIRAPATTNAASGTKPGNVSHLAQLDIRETSMVVKEALRLYPPVLLMVARCCIKNTTVLGHFIPADVNIIAPEWYVRRDPDLWEEPEKFMPDRFSEEKSKMRHSAAYFPFGLGQGSCLGKRVGFLTMKTAFIKTLRDYKLEICEKSKDPLLMTVPNLVGNPESGVYLKLTARHSRTVVYVA</sequence>
<accession>A0A9J6D528</accession>
<evidence type="ECO:0000256" key="9">
    <source>
        <dbReference type="ARBA" id="ARBA00022848"/>
    </source>
</evidence>
<evidence type="ECO:0000256" key="3">
    <source>
        <dbReference type="ARBA" id="ARBA00004174"/>
    </source>
</evidence>
<evidence type="ECO:0000256" key="8">
    <source>
        <dbReference type="ARBA" id="ARBA00022824"/>
    </source>
</evidence>
<feature type="binding site" description="axial binding residue" evidence="14">
    <location>
        <position position="117"/>
    </location>
    <ligand>
        <name>heme</name>
        <dbReference type="ChEBI" id="CHEBI:30413"/>
    </ligand>
    <ligandPart>
        <name>Fe</name>
        <dbReference type="ChEBI" id="CHEBI:18248"/>
    </ligandPart>
</feature>
<evidence type="ECO:0000256" key="4">
    <source>
        <dbReference type="ARBA" id="ARBA00004406"/>
    </source>
</evidence>
<dbReference type="SUPFAM" id="SSF48264">
    <property type="entry name" value="Cytochrome P450"/>
    <property type="match status" value="1"/>
</dbReference>
<comment type="subcellular location">
    <subcellularLocation>
        <location evidence="4">Endoplasmic reticulum membrane</location>
        <topology evidence="4">Peripheral membrane protein</topology>
    </subcellularLocation>
    <subcellularLocation>
        <location evidence="3">Microsome membrane</location>
        <topology evidence="3">Peripheral membrane protein</topology>
    </subcellularLocation>
</comment>
<dbReference type="PRINTS" id="PR00465">
    <property type="entry name" value="EP450IV"/>
</dbReference>
<dbReference type="GO" id="GO:0004497">
    <property type="term" value="F:monooxygenase activity"/>
    <property type="evidence" value="ECO:0007669"/>
    <property type="project" value="UniProtKB-KW"/>
</dbReference>
<dbReference type="VEuPathDB" id="VectorBase:LOC119178335"/>
<gene>
    <name evidence="15" type="ORF">HPB51_008142</name>
</gene>
<dbReference type="GO" id="GO:0005506">
    <property type="term" value="F:iron ion binding"/>
    <property type="evidence" value="ECO:0007669"/>
    <property type="project" value="InterPro"/>
</dbReference>
<dbReference type="InterPro" id="IPR036396">
    <property type="entry name" value="Cyt_P450_sf"/>
</dbReference>
<dbReference type="PRINTS" id="PR00385">
    <property type="entry name" value="P450"/>
</dbReference>